<dbReference type="PANTHER" id="PTHR33107">
    <property type="entry name" value="KUNITZ TRYPSIN INHIBITOR 2"/>
    <property type="match status" value="1"/>
</dbReference>
<dbReference type="GO" id="GO:0004866">
    <property type="term" value="F:endopeptidase inhibitor activity"/>
    <property type="evidence" value="ECO:0007669"/>
    <property type="project" value="InterPro"/>
</dbReference>
<proteinExistence type="predicted"/>
<evidence type="ECO:0000313" key="2">
    <source>
        <dbReference type="Proteomes" id="UP001443914"/>
    </source>
</evidence>
<accession>A0AAW1KUD2</accession>
<sequence>MKYLGNEGLGKCLDKKQGHPSHAFDYPLSTTNHRRRDIAVLDTNGNPIIAGEFYYAVSATGTPFEGGLTMFNNDSPVCPDFIVAQSSLGPMDVGIPIVFFPEDPTQTFVSQGSLDYNIGFKYLSILPECRQLYTTVWTVSTEDSAKSTLVVLNGEKGDQSSWFKIMKSQEYDGYKIRYSSTSLGGSKSKDVGVVSNEQGVNLLSIDDAAIPLVVVFVKA</sequence>
<dbReference type="InterPro" id="IPR011065">
    <property type="entry name" value="Kunitz_inhibitor_STI-like_sf"/>
</dbReference>
<dbReference type="AlphaFoldDB" id="A0AAW1KUD2"/>
<dbReference type="PANTHER" id="PTHR33107:SF5">
    <property type="entry name" value="KUNITZ TRYPSIN INHIBITOR 5"/>
    <property type="match status" value="1"/>
</dbReference>
<name>A0AAW1KUD2_SAPOF</name>
<dbReference type="CDD" id="cd00178">
    <property type="entry name" value="beta-trefoil_STI"/>
    <property type="match status" value="1"/>
</dbReference>
<dbReference type="InterPro" id="IPR056368">
    <property type="entry name" value="KTI1"/>
</dbReference>
<keyword evidence="2" id="KW-1185">Reference proteome</keyword>
<reference evidence="1" key="1">
    <citation type="submission" date="2024-03" db="EMBL/GenBank/DDBJ databases">
        <title>WGS assembly of Saponaria officinalis var. Norfolk2.</title>
        <authorList>
            <person name="Jenkins J."/>
            <person name="Shu S."/>
            <person name="Grimwood J."/>
            <person name="Barry K."/>
            <person name="Goodstein D."/>
            <person name="Schmutz J."/>
            <person name="Leebens-Mack J."/>
            <person name="Osbourn A."/>
        </authorList>
    </citation>
    <scope>NUCLEOTIDE SEQUENCE [LARGE SCALE GENOMIC DNA]</scope>
    <source>
        <strain evidence="1">JIC</strain>
    </source>
</reference>
<dbReference type="Pfam" id="PF00197">
    <property type="entry name" value="Kunitz_legume"/>
    <property type="match status" value="1"/>
</dbReference>
<dbReference type="InterPro" id="IPR002160">
    <property type="entry name" value="Prot_inh_Kunz-lg"/>
</dbReference>
<dbReference type="SMART" id="SM00452">
    <property type="entry name" value="STI"/>
    <property type="match status" value="1"/>
</dbReference>
<dbReference type="EMBL" id="JBDFQZ010000005">
    <property type="protein sequence ID" value="KAK9724882.1"/>
    <property type="molecule type" value="Genomic_DNA"/>
</dbReference>
<protein>
    <submittedName>
        <fullName evidence="1">Uncharacterized protein</fullName>
    </submittedName>
</protein>
<dbReference type="Proteomes" id="UP001443914">
    <property type="component" value="Unassembled WGS sequence"/>
</dbReference>
<comment type="caution">
    <text evidence="1">The sequence shown here is derived from an EMBL/GenBank/DDBJ whole genome shotgun (WGS) entry which is preliminary data.</text>
</comment>
<dbReference type="SUPFAM" id="SSF50386">
    <property type="entry name" value="STI-like"/>
    <property type="match status" value="1"/>
</dbReference>
<gene>
    <name evidence="1" type="ORF">RND81_05G105500</name>
</gene>
<dbReference type="Gene3D" id="2.80.10.50">
    <property type="match status" value="1"/>
</dbReference>
<evidence type="ECO:0000313" key="1">
    <source>
        <dbReference type="EMBL" id="KAK9724882.1"/>
    </source>
</evidence>
<organism evidence="1 2">
    <name type="scientific">Saponaria officinalis</name>
    <name type="common">Common soapwort</name>
    <name type="synonym">Lychnis saponaria</name>
    <dbReference type="NCBI Taxonomy" id="3572"/>
    <lineage>
        <taxon>Eukaryota</taxon>
        <taxon>Viridiplantae</taxon>
        <taxon>Streptophyta</taxon>
        <taxon>Embryophyta</taxon>
        <taxon>Tracheophyta</taxon>
        <taxon>Spermatophyta</taxon>
        <taxon>Magnoliopsida</taxon>
        <taxon>eudicotyledons</taxon>
        <taxon>Gunneridae</taxon>
        <taxon>Pentapetalae</taxon>
        <taxon>Caryophyllales</taxon>
        <taxon>Caryophyllaceae</taxon>
        <taxon>Caryophylleae</taxon>
        <taxon>Saponaria</taxon>
    </lineage>
</organism>